<reference evidence="3 4" key="1">
    <citation type="submission" date="2024-01" db="EMBL/GenBank/DDBJ databases">
        <title>Genome insights into Plantactinospora veratri sp. nov.</title>
        <authorList>
            <person name="Wang L."/>
        </authorList>
    </citation>
    <scope>NUCLEOTIDE SEQUENCE [LARGE SCALE GENOMIC DNA]</scope>
    <source>
        <strain evidence="3 4">NEAU-FHS4</strain>
    </source>
</reference>
<dbReference type="PANTHER" id="PTHR35526:SF3">
    <property type="entry name" value="ANTI-SIGMA-F FACTOR RSBW"/>
    <property type="match status" value="1"/>
</dbReference>
<dbReference type="SUPFAM" id="SSF55874">
    <property type="entry name" value="ATPase domain of HSP90 chaperone/DNA topoisomerase II/histidine kinase"/>
    <property type="match status" value="1"/>
</dbReference>
<keyword evidence="3" id="KW-0547">Nucleotide-binding</keyword>
<dbReference type="Gene3D" id="3.30.565.10">
    <property type="entry name" value="Histidine kinase-like ATPase, C-terminal domain"/>
    <property type="match status" value="1"/>
</dbReference>
<accession>A0ABU7SIV5</accession>
<dbReference type="Pfam" id="PF13581">
    <property type="entry name" value="HATPase_c_2"/>
    <property type="match status" value="1"/>
</dbReference>
<keyword evidence="1" id="KW-0808">Transferase</keyword>
<dbReference type="CDD" id="cd16936">
    <property type="entry name" value="HATPase_RsbW-like"/>
    <property type="match status" value="1"/>
</dbReference>
<proteinExistence type="predicted"/>
<keyword evidence="1" id="KW-0723">Serine/threonine-protein kinase</keyword>
<gene>
    <name evidence="3" type="ORF">V1634_23820</name>
</gene>
<dbReference type="InterPro" id="IPR036890">
    <property type="entry name" value="HATPase_C_sf"/>
</dbReference>
<keyword evidence="1" id="KW-0418">Kinase</keyword>
<name>A0ABU7SIV5_9ACTN</name>
<dbReference type="InterPro" id="IPR050267">
    <property type="entry name" value="Anti-sigma-factor_SerPK"/>
</dbReference>
<dbReference type="EMBL" id="JAZGQL010000020">
    <property type="protein sequence ID" value="MEE6309868.1"/>
    <property type="molecule type" value="Genomic_DNA"/>
</dbReference>
<organism evidence="3 4">
    <name type="scientific">Plantactinospora veratri</name>
    <dbReference type="NCBI Taxonomy" id="1436122"/>
    <lineage>
        <taxon>Bacteria</taxon>
        <taxon>Bacillati</taxon>
        <taxon>Actinomycetota</taxon>
        <taxon>Actinomycetes</taxon>
        <taxon>Micromonosporales</taxon>
        <taxon>Micromonosporaceae</taxon>
        <taxon>Plantactinospora</taxon>
    </lineage>
</organism>
<sequence length="146" mass="15430">MSSVSTERSWCLLVPQHAEGARTARHRLGAELDGTVPAALLGDAEMVAAELLGNAVRHAPPLPGGMIRLTWLLRTGPTAHVVEIRVTDGGATGPPRVRQVGPDATDGRGLFLVAALAADWGVERDGLGQSVWARLVHPVRQTLAVR</sequence>
<feature type="domain" description="Histidine kinase/HSP90-like ATPase" evidence="2">
    <location>
        <begin position="17"/>
        <end position="134"/>
    </location>
</feature>
<comment type="caution">
    <text evidence="3">The sequence shown here is derived from an EMBL/GenBank/DDBJ whole genome shotgun (WGS) entry which is preliminary data.</text>
</comment>
<dbReference type="PANTHER" id="PTHR35526">
    <property type="entry name" value="ANTI-SIGMA-F FACTOR RSBW-RELATED"/>
    <property type="match status" value="1"/>
</dbReference>
<keyword evidence="4" id="KW-1185">Reference proteome</keyword>
<dbReference type="GO" id="GO:0005524">
    <property type="term" value="F:ATP binding"/>
    <property type="evidence" value="ECO:0007669"/>
    <property type="project" value="UniProtKB-KW"/>
</dbReference>
<keyword evidence="3" id="KW-0067">ATP-binding</keyword>
<evidence type="ECO:0000256" key="1">
    <source>
        <dbReference type="ARBA" id="ARBA00022527"/>
    </source>
</evidence>
<evidence type="ECO:0000313" key="4">
    <source>
        <dbReference type="Proteomes" id="UP001339911"/>
    </source>
</evidence>
<dbReference type="Proteomes" id="UP001339911">
    <property type="component" value="Unassembled WGS sequence"/>
</dbReference>
<evidence type="ECO:0000259" key="2">
    <source>
        <dbReference type="Pfam" id="PF13581"/>
    </source>
</evidence>
<protein>
    <submittedName>
        <fullName evidence="3">ATP-binding protein</fullName>
    </submittedName>
</protein>
<dbReference type="InterPro" id="IPR003594">
    <property type="entry name" value="HATPase_dom"/>
</dbReference>
<evidence type="ECO:0000313" key="3">
    <source>
        <dbReference type="EMBL" id="MEE6309868.1"/>
    </source>
</evidence>